<organism evidence="2 3">
    <name type="scientific">Flavobacterium geliluteum</name>
    <dbReference type="NCBI Taxonomy" id="2816120"/>
    <lineage>
        <taxon>Bacteria</taxon>
        <taxon>Pseudomonadati</taxon>
        <taxon>Bacteroidota</taxon>
        <taxon>Flavobacteriia</taxon>
        <taxon>Flavobacteriales</taxon>
        <taxon>Flavobacteriaceae</taxon>
        <taxon>Flavobacterium</taxon>
    </lineage>
</organism>
<keyword evidence="3" id="KW-1185">Reference proteome</keyword>
<gene>
    <name evidence="2" type="ORF">J3495_03130</name>
</gene>
<evidence type="ECO:0000256" key="1">
    <source>
        <dbReference type="SAM" id="SignalP"/>
    </source>
</evidence>
<name>A0A940X6P8_9FLAO</name>
<evidence type="ECO:0000313" key="3">
    <source>
        <dbReference type="Proteomes" id="UP000675047"/>
    </source>
</evidence>
<proteinExistence type="predicted"/>
<feature type="chain" id="PRO_5037898085" evidence="1">
    <location>
        <begin position="23"/>
        <end position="121"/>
    </location>
</feature>
<evidence type="ECO:0000313" key="2">
    <source>
        <dbReference type="EMBL" id="MBP4137070.1"/>
    </source>
</evidence>
<dbReference type="Proteomes" id="UP000675047">
    <property type="component" value="Unassembled WGS sequence"/>
</dbReference>
<keyword evidence="1" id="KW-0732">Signal</keyword>
<feature type="signal peptide" evidence="1">
    <location>
        <begin position="1"/>
        <end position="22"/>
    </location>
</feature>
<comment type="caution">
    <text evidence="2">The sequence shown here is derived from an EMBL/GenBank/DDBJ whole genome shotgun (WGS) entry which is preliminary data.</text>
</comment>
<sequence>MKTTKALIAVSLMILISGVSLAQNNQKEPKVNQRTFTGITGQAIKESSEVNNVEKLIEEISNEIYKEKLAVAGAGSLSYMLNNKEFIINGVQQKSEIHLRYMNKYMKNNTKWNICKNYKMK</sequence>
<dbReference type="AlphaFoldDB" id="A0A940X6P8"/>
<dbReference type="RefSeq" id="WP_210665111.1">
    <property type="nucleotide sequence ID" value="NZ_JAGFBV010000003.1"/>
</dbReference>
<accession>A0A940X6P8</accession>
<reference evidence="2 3" key="1">
    <citation type="submission" date="2021-03" db="EMBL/GenBank/DDBJ databases">
        <title>Flavobacterium Flabelliformis Sp. Nov. And Flavobacterium Geliluteum Sp. Nov., Two Novel Multidrug Resistant Psychrophilic Species Isolated From Antarctica.</title>
        <authorList>
            <person name="Kralova S."/>
            <person name="Busse H.J."/>
            <person name="Bezdicek M."/>
            <person name="Nykrynova M."/>
            <person name="Kroupova E."/>
            <person name="Krsek D."/>
            <person name="Sedlacek I."/>
        </authorList>
    </citation>
    <scope>NUCLEOTIDE SEQUENCE [LARGE SCALE GENOMIC DNA]</scope>
    <source>
        <strain evidence="2 3">P7388</strain>
    </source>
</reference>
<protein>
    <submittedName>
        <fullName evidence="2">Uncharacterized protein</fullName>
    </submittedName>
</protein>
<dbReference type="EMBL" id="JAGFBV010000003">
    <property type="protein sequence ID" value="MBP4137070.1"/>
    <property type="molecule type" value="Genomic_DNA"/>
</dbReference>